<dbReference type="PANTHER" id="PTHR46826:SF1">
    <property type="entry name" value="TVP38_TMEM64 FAMILY MEMBRANE PROTEIN YDJX"/>
    <property type="match status" value="1"/>
</dbReference>
<evidence type="ECO:0000256" key="1">
    <source>
        <dbReference type="ARBA" id="ARBA00013059"/>
    </source>
</evidence>
<keyword evidence="4" id="KW-0067">ATP-binding</keyword>
<dbReference type="SUPFAM" id="SSF55021">
    <property type="entry name" value="ACT-like"/>
    <property type="match status" value="1"/>
</dbReference>
<protein>
    <recommendedName>
        <fullName evidence="1">aspartate kinase</fullName>
        <ecNumber evidence="1">2.7.2.4</ecNumber>
    </recommendedName>
</protein>
<evidence type="ECO:0000259" key="9">
    <source>
        <dbReference type="PROSITE" id="PS50158"/>
    </source>
</evidence>
<feature type="domain" description="ACT" evidence="10">
    <location>
        <begin position="1"/>
        <end position="68"/>
    </location>
</feature>
<keyword evidence="12" id="KW-1185">Reference proteome</keyword>
<dbReference type="GO" id="GO:0008270">
    <property type="term" value="F:zinc ion binding"/>
    <property type="evidence" value="ECO:0007669"/>
    <property type="project" value="UniProtKB-KW"/>
</dbReference>
<sequence>MASVPGTTSAIFGAVKDAGVNVIMISQASSEHSVCFAVPEKEVKAAAEALQSRFCQALDAGRLSRVIILARESGLKLELSDITVESLVPKPLELPTRDRLIRMGIATNGICVLCNEMMESRNHVFFDCSIASYLREKILLLNGLKKTIISWEDMVTWACNTWKGKSLISTILKLVWCASIYVLWEERNRRIFKGSSRTADEILNNVKEFCLCCVDLVIRYLLIKMRALLTLRPPCISSCHLPPPPSSSSNSFLYICFRPNKRFHLFKPCDGDGKIKRDGVGNGEIEEDTALKGTLLAGILLVGVVGGFGIVGYIYKDQINAFLNQFSTLIEGYGPAGYALFVSVYAGLERLQSELSIQMFKTAMLGKRSAACGPHLQTSAAEEVDQKSAVAASIAFLIARYFARERILKLVEGNKKFLAIDKAIGENGFRVVTLLRLSPLLPFSLGNYLYGLTSVKFVPYVLGSWLGTLPGTWAYVSAGTFGRAIIQEDSEFGIGGGNGILTLGLGLLVTAVAAAYVTQLAKVMSFGYLLGPLTFVFPIFISSVQISLDDFQFQEMKVILRKDGYLATISERPIDFIDDNKWIEMDGNVMKNFHLALADEILAREQERAELLLQSLFDSYDQLIINLTNSNVTSLVFDDVAAVVLQEENQRKNKEDRQVNLQQAEALTTMRGRSTERGQSSSHKHGRSKSRSKKNLKCYNCGKNGQLNKDCWGLNKNSNPQGNTANTSDNGDDLCCEASTTVEGGSVYSCNDHALEIVGLGTIKLKIYDGTIKVVRDVQHVKGLKKNLLSYGLLDNNTSKIERMK</sequence>
<gene>
    <name evidence="11" type="ORF">F3Y22_tig00000764pilonHSYRG00322</name>
</gene>
<dbReference type="GO" id="GO:0005524">
    <property type="term" value="F:ATP binding"/>
    <property type="evidence" value="ECO:0007669"/>
    <property type="project" value="UniProtKB-KW"/>
</dbReference>
<dbReference type="EMBL" id="VEPZ02000069">
    <property type="protein sequence ID" value="KAE8734562.1"/>
    <property type="molecule type" value="Genomic_DNA"/>
</dbReference>
<keyword evidence="8" id="KW-1133">Transmembrane helix</keyword>
<feature type="transmembrane region" description="Helical" evidence="8">
    <location>
        <begin position="529"/>
        <end position="548"/>
    </location>
</feature>
<dbReference type="EC" id="2.7.2.4" evidence="1"/>
<dbReference type="InterPro" id="IPR001878">
    <property type="entry name" value="Znf_CCHC"/>
</dbReference>
<dbReference type="Pfam" id="PF22936">
    <property type="entry name" value="Pol_BBD"/>
    <property type="match status" value="1"/>
</dbReference>
<dbReference type="Proteomes" id="UP000436088">
    <property type="component" value="Unassembled WGS sequence"/>
</dbReference>
<dbReference type="InterPro" id="IPR002912">
    <property type="entry name" value="ACT_dom"/>
</dbReference>
<dbReference type="Pfam" id="PF22468">
    <property type="entry name" value="ACT_9"/>
    <property type="match status" value="1"/>
</dbReference>
<keyword evidence="6" id="KW-0863">Zinc-finger</keyword>
<dbReference type="GO" id="GO:0003676">
    <property type="term" value="F:nucleic acid binding"/>
    <property type="evidence" value="ECO:0007669"/>
    <property type="project" value="InterPro"/>
</dbReference>
<feature type="transmembrane region" description="Helical" evidence="8">
    <location>
        <begin position="496"/>
        <end position="517"/>
    </location>
</feature>
<reference evidence="11" key="1">
    <citation type="submission" date="2019-09" db="EMBL/GenBank/DDBJ databases">
        <title>Draft genome information of white flower Hibiscus syriacus.</title>
        <authorList>
            <person name="Kim Y.-M."/>
        </authorList>
    </citation>
    <scope>NUCLEOTIDE SEQUENCE [LARGE SCALE GENOMIC DNA]</scope>
    <source>
        <strain evidence="11">YM2019G1</strain>
    </source>
</reference>
<dbReference type="CDD" id="cd04921">
    <property type="entry name" value="ACT_AKi-HSDH-ThrA-like_1"/>
    <property type="match status" value="1"/>
</dbReference>
<dbReference type="InterPro" id="IPR026960">
    <property type="entry name" value="RVT-Znf"/>
</dbReference>
<organism evidence="11 12">
    <name type="scientific">Hibiscus syriacus</name>
    <name type="common">Rose of Sharon</name>
    <dbReference type="NCBI Taxonomy" id="106335"/>
    <lineage>
        <taxon>Eukaryota</taxon>
        <taxon>Viridiplantae</taxon>
        <taxon>Streptophyta</taxon>
        <taxon>Embryophyta</taxon>
        <taxon>Tracheophyta</taxon>
        <taxon>Spermatophyta</taxon>
        <taxon>Magnoliopsida</taxon>
        <taxon>eudicotyledons</taxon>
        <taxon>Gunneridae</taxon>
        <taxon>Pentapetalae</taxon>
        <taxon>rosids</taxon>
        <taxon>malvids</taxon>
        <taxon>Malvales</taxon>
        <taxon>Malvaceae</taxon>
        <taxon>Malvoideae</taxon>
        <taxon>Hibiscus</taxon>
    </lineage>
</organism>
<dbReference type="AlphaFoldDB" id="A0A6A3D5J2"/>
<feature type="domain" description="CCHC-type" evidence="9">
    <location>
        <begin position="697"/>
        <end position="711"/>
    </location>
</feature>
<keyword evidence="8" id="KW-0472">Membrane</keyword>
<dbReference type="PROSITE" id="PS50158">
    <property type="entry name" value="ZF_CCHC"/>
    <property type="match status" value="1"/>
</dbReference>
<feature type="transmembrane region" description="Helical" evidence="8">
    <location>
        <begin position="295"/>
        <end position="315"/>
    </location>
</feature>
<dbReference type="InterPro" id="IPR054722">
    <property type="entry name" value="PolX-like_BBD"/>
</dbReference>
<comment type="pathway">
    <text evidence="5">Amino-acid biosynthesis; L-methionine biosynthesis via de novo pathway.</text>
</comment>
<evidence type="ECO:0000256" key="4">
    <source>
        <dbReference type="ARBA" id="ARBA00022840"/>
    </source>
</evidence>
<dbReference type="Gene3D" id="3.30.70.260">
    <property type="match status" value="1"/>
</dbReference>
<evidence type="ECO:0000256" key="8">
    <source>
        <dbReference type="SAM" id="Phobius"/>
    </source>
</evidence>
<evidence type="ECO:0000259" key="10">
    <source>
        <dbReference type="PROSITE" id="PS51671"/>
    </source>
</evidence>
<feature type="compositionally biased region" description="Basic residues" evidence="7">
    <location>
        <begin position="682"/>
        <end position="696"/>
    </location>
</feature>
<dbReference type="InterPro" id="IPR045865">
    <property type="entry name" value="ACT-like_dom_sf"/>
</dbReference>
<keyword evidence="6" id="KW-0862">Zinc</keyword>
<keyword evidence="8" id="KW-0812">Transmembrane</keyword>
<proteinExistence type="predicted"/>
<evidence type="ECO:0000313" key="11">
    <source>
        <dbReference type="EMBL" id="KAE8734562.1"/>
    </source>
</evidence>
<dbReference type="InterPro" id="IPR032816">
    <property type="entry name" value="VTT_dom"/>
</dbReference>
<evidence type="ECO:0000256" key="3">
    <source>
        <dbReference type="ARBA" id="ARBA00022777"/>
    </source>
</evidence>
<dbReference type="GO" id="GO:0004072">
    <property type="term" value="F:aspartate kinase activity"/>
    <property type="evidence" value="ECO:0007669"/>
    <property type="project" value="UniProtKB-EC"/>
</dbReference>
<dbReference type="Pfam" id="PF09335">
    <property type="entry name" value="VTT_dom"/>
    <property type="match status" value="1"/>
</dbReference>
<feature type="transmembrane region" description="Helical" evidence="8">
    <location>
        <begin position="457"/>
        <end position="476"/>
    </location>
</feature>
<keyword evidence="3" id="KW-0418">Kinase</keyword>
<keyword evidence="6" id="KW-0479">Metal-binding</keyword>
<dbReference type="InterPro" id="IPR053240">
    <property type="entry name" value="VTT_domain"/>
</dbReference>
<evidence type="ECO:0000256" key="5">
    <source>
        <dbReference type="ARBA" id="ARBA00034478"/>
    </source>
</evidence>
<name>A0A6A3D5J2_HIBSY</name>
<evidence type="ECO:0000313" key="12">
    <source>
        <dbReference type="Proteomes" id="UP000436088"/>
    </source>
</evidence>
<feature type="region of interest" description="Disordered" evidence="7">
    <location>
        <begin position="651"/>
        <end position="697"/>
    </location>
</feature>
<accession>A0A6A3D5J2</accession>
<comment type="caution">
    <text evidence="11">The sequence shown here is derived from an EMBL/GenBank/DDBJ whole genome shotgun (WGS) entry which is preliminary data.</text>
</comment>
<keyword evidence="2" id="KW-0547">Nucleotide-binding</keyword>
<dbReference type="InterPro" id="IPR054352">
    <property type="entry name" value="ACT_Aspartokinase"/>
</dbReference>
<evidence type="ECO:0000256" key="7">
    <source>
        <dbReference type="SAM" id="MobiDB-lite"/>
    </source>
</evidence>
<dbReference type="Pfam" id="PF13966">
    <property type="entry name" value="zf-RVT"/>
    <property type="match status" value="1"/>
</dbReference>
<dbReference type="PROSITE" id="PS51671">
    <property type="entry name" value="ACT"/>
    <property type="match status" value="1"/>
</dbReference>
<keyword evidence="3" id="KW-0808">Transferase</keyword>
<dbReference type="PANTHER" id="PTHR46826">
    <property type="match status" value="1"/>
</dbReference>
<evidence type="ECO:0000256" key="6">
    <source>
        <dbReference type="PROSITE-ProRule" id="PRU00047"/>
    </source>
</evidence>
<evidence type="ECO:0000256" key="2">
    <source>
        <dbReference type="ARBA" id="ARBA00022741"/>
    </source>
</evidence>